<keyword evidence="3 9" id="KW-0472">Membrane</keyword>
<feature type="signal peptide" evidence="10">
    <location>
        <begin position="1"/>
        <end position="17"/>
    </location>
</feature>
<sequence length="251" mass="27023">SVLLLTVLATVCFLVEAGSHRRHGHGLGCPKCKPGFAVLRPCGHGLDTECIPCRPGQFLPHHSHRRHCFPCSLCGEELFTAHPCTSTADTVCDSCHTQVLGPHAEDFYVKCNGSSTAEDDDYDDEDDSPSDDAQDLWQSRESPAELMLVREELSHMRHEDLSEAASEHGRSQAGHLQKHSRHHSSPSSRWGAAGGSGTTVVTAVVSICAMAGLLFAVVLSRWRTDASSAPVRKKSGYVVVPQASSESSSPV</sequence>
<evidence type="ECO:0000256" key="3">
    <source>
        <dbReference type="ARBA" id="ARBA00023136"/>
    </source>
</evidence>
<evidence type="ECO:0000313" key="12">
    <source>
        <dbReference type="EMBL" id="JAB77312.1"/>
    </source>
</evidence>
<keyword evidence="2" id="KW-0677">Repeat</keyword>
<feature type="compositionally biased region" description="Basic and acidic residues" evidence="8">
    <location>
        <begin position="157"/>
        <end position="170"/>
    </location>
</feature>
<proteinExistence type="evidence at transcript level"/>
<feature type="chain" id="PRO_5004736141" evidence="10">
    <location>
        <begin position="18"/>
        <end position="251"/>
    </location>
</feature>
<evidence type="ECO:0000259" key="11">
    <source>
        <dbReference type="PROSITE" id="PS50050"/>
    </source>
</evidence>
<keyword evidence="9" id="KW-0812">Transmembrane</keyword>
<feature type="region of interest" description="Disordered" evidence="8">
    <location>
        <begin position="230"/>
        <end position="251"/>
    </location>
</feature>
<dbReference type="AlphaFoldDB" id="V5HNU6"/>
<dbReference type="Gene3D" id="2.10.50.10">
    <property type="entry name" value="Tumor Necrosis Factor Receptor, subunit A, domain 2"/>
    <property type="match status" value="2"/>
</dbReference>
<feature type="region of interest" description="Disordered" evidence="8">
    <location>
        <begin position="157"/>
        <end position="195"/>
    </location>
</feature>
<evidence type="ECO:0000256" key="6">
    <source>
        <dbReference type="ARBA" id="ARBA00023180"/>
    </source>
</evidence>
<evidence type="ECO:0000256" key="10">
    <source>
        <dbReference type="SAM" id="SignalP"/>
    </source>
</evidence>
<evidence type="ECO:0000256" key="9">
    <source>
        <dbReference type="SAM" id="Phobius"/>
    </source>
</evidence>
<evidence type="ECO:0000256" key="4">
    <source>
        <dbReference type="ARBA" id="ARBA00023157"/>
    </source>
</evidence>
<keyword evidence="9" id="KW-1133">Transmembrane helix</keyword>
<evidence type="ECO:0000256" key="1">
    <source>
        <dbReference type="ARBA" id="ARBA00004370"/>
    </source>
</evidence>
<keyword evidence="10" id="KW-0732">Signal</keyword>
<feature type="transmembrane region" description="Helical" evidence="9">
    <location>
        <begin position="190"/>
        <end position="219"/>
    </location>
</feature>
<dbReference type="PANTHER" id="PTHR46330:SF6">
    <property type="entry name" value="HEMATOPOIETIC DEATH RECEPTOR-RELATED"/>
    <property type="match status" value="1"/>
</dbReference>
<accession>V5HNU6</accession>
<keyword evidence="5 12" id="KW-0675">Receptor</keyword>
<dbReference type="Pfam" id="PF00020">
    <property type="entry name" value="TNFR_c6"/>
    <property type="match status" value="1"/>
</dbReference>
<dbReference type="PROSITE" id="PS00652">
    <property type="entry name" value="TNFR_NGFR_1"/>
    <property type="match status" value="1"/>
</dbReference>
<dbReference type="CDD" id="cd00185">
    <property type="entry name" value="TNFRSF"/>
    <property type="match status" value="1"/>
</dbReference>
<dbReference type="PROSITE" id="PS50050">
    <property type="entry name" value="TNFR_NGFR_2"/>
    <property type="match status" value="1"/>
</dbReference>
<reference evidence="12" key="1">
    <citation type="journal article" date="2015" name="Sci. Rep.">
        <title>Tissue- and time-dependent transcription in Ixodes ricinus salivary glands and midguts when blood feeding on the vertebrate host.</title>
        <authorList>
            <person name="Kotsyfakis M."/>
            <person name="Schwarz A."/>
            <person name="Erhart J."/>
            <person name="Ribeiro J.M."/>
        </authorList>
    </citation>
    <scope>NUCLEOTIDE SEQUENCE</scope>
    <source>
        <tissue evidence="12">Salivary gland and midgut</tissue>
    </source>
</reference>
<protein>
    <submittedName>
        <fullName evidence="12">Putative tumor necrosis factor receptor superfamily member 14-like protein</fullName>
    </submittedName>
</protein>
<name>V5HNU6_IXORI</name>
<feature type="disulfide bond" evidence="7">
    <location>
        <begin position="53"/>
        <end position="68"/>
    </location>
</feature>
<comment type="subcellular location">
    <subcellularLocation>
        <location evidence="1">Membrane</location>
    </subcellularLocation>
</comment>
<organism evidence="12">
    <name type="scientific">Ixodes ricinus</name>
    <name type="common">Common tick</name>
    <name type="synonym">Acarus ricinus</name>
    <dbReference type="NCBI Taxonomy" id="34613"/>
    <lineage>
        <taxon>Eukaryota</taxon>
        <taxon>Metazoa</taxon>
        <taxon>Ecdysozoa</taxon>
        <taxon>Arthropoda</taxon>
        <taxon>Chelicerata</taxon>
        <taxon>Arachnida</taxon>
        <taxon>Acari</taxon>
        <taxon>Parasitiformes</taxon>
        <taxon>Ixodida</taxon>
        <taxon>Ixodoidea</taxon>
        <taxon>Ixodidae</taxon>
        <taxon>Ixodinae</taxon>
        <taxon>Ixodes</taxon>
    </lineage>
</organism>
<evidence type="ECO:0000256" key="5">
    <source>
        <dbReference type="ARBA" id="ARBA00023170"/>
    </source>
</evidence>
<dbReference type="SUPFAM" id="SSF57586">
    <property type="entry name" value="TNF receptor-like"/>
    <property type="match status" value="1"/>
</dbReference>
<keyword evidence="6" id="KW-0325">Glycoprotein</keyword>
<evidence type="ECO:0000256" key="7">
    <source>
        <dbReference type="PROSITE-ProRule" id="PRU00206"/>
    </source>
</evidence>
<feature type="compositionally biased region" description="Polar residues" evidence="8">
    <location>
        <begin position="242"/>
        <end position="251"/>
    </location>
</feature>
<dbReference type="SMART" id="SM00208">
    <property type="entry name" value="TNFR"/>
    <property type="match status" value="2"/>
</dbReference>
<feature type="disulfide bond" evidence="7">
    <location>
        <begin position="71"/>
        <end position="84"/>
    </location>
</feature>
<dbReference type="EMBL" id="GANP01007156">
    <property type="protein sequence ID" value="JAB77312.1"/>
    <property type="molecule type" value="mRNA"/>
</dbReference>
<dbReference type="PANTHER" id="PTHR46330">
    <property type="entry name" value="TUMOR NECROSIS FACTOR RECEPTOR SUPERFAMILY MEMBER 10B"/>
    <property type="match status" value="1"/>
</dbReference>
<evidence type="ECO:0000256" key="2">
    <source>
        <dbReference type="ARBA" id="ARBA00022737"/>
    </source>
</evidence>
<feature type="region of interest" description="Disordered" evidence="8">
    <location>
        <begin position="116"/>
        <end position="140"/>
    </location>
</feature>
<feature type="disulfide bond" evidence="7">
    <location>
        <begin position="74"/>
        <end position="92"/>
    </location>
</feature>
<dbReference type="InterPro" id="IPR001368">
    <property type="entry name" value="TNFR/NGFR_Cys_rich_reg"/>
</dbReference>
<evidence type="ECO:0000256" key="8">
    <source>
        <dbReference type="SAM" id="MobiDB-lite"/>
    </source>
</evidence>
<dbReference type="GO" id="GO:0016020">
    <property type="term" value="C:membrane"/>
    <property type="evidence" value="ECO:0007669"/>
    <property type="project" value="UniProtKB-SubCell"/>
</dbReference>
<feature type="compositionally biased region" description="Acidic residues" evidence="8">
    <location>
        <begin position="117"/>
        <end position="134"/>
    </location>
</feature>
<feature type="domain" description="TNFR-Cys" evidence="11">
    <location>
        <begin position="52"/>
        <end position="92"/>
    </location>
</feature>
<feature type="repeat" description="TNFR-Cys" evidence="7">
    <location>
        <begin position="52"/>
        <end position="92"/>
    </location>
</feature>
<dbReference type="InterPro" id="IPR052491">
    <property type="entry name" value="TNFRSF10"/>
</dbReference>
<keyword evidence="4 7" id="KW-1015">Disulfide bond</keyword>
<feature type="non-terminal residue" evidence="12">
    <location>
        <position position="1"/>
    </location>
</feature>